<evidence type="ECO:0000256" key="4">
    <source>
        <dbReference type="SAM" id="Phobius"/>
    </source>
</evidence>
<dbReference type="AlphaFoldDB" id="A0A7G9W8T5"/>
<dbReference type="InterPro" id="IPR036187">
    <property type="entry name" value="DNA_mismatch_repair_MutS_sf"/>
</dbReference>
<organism evidence="6 7">
    <name type="scientific">Alkalicella caledoniensis</name>
    <dbReference type="NCBI Taxonomy" id="2731377"/>
    <lineage>
        <taxon>Bacteria</taxon>
        <taxon>Bacillati</taxon>
        <taxon>Bacillota</taxon>
        <taxon>Clostridia</taxon>
        <taxon>Eubacteriales</taxon>
        <taxon>Proteinivoracaceae</taxon>
        <taxon>Alkalicella</taxon>
    </lineage>
</organism>
<protein>
    <submittedName>
        <fullName evidence="6">DNA mismatch repair protein</fullName>
    </submittedName>
</protein>
<keyword evidence="4" id="KW-1133">Transmembrane helix</keyword>
<dbReference type="SUPFAM" id="SSF52540">
    <property type="entry name" value="P-loop containing nucleoside triphosphate hydrolases"/>
    <property type="match status" value="1"/>
</dbReference>
<keyword evidence="3" id="KW-0238">DNA-binding</keyword>
<keyword evidence="1" id="KW-0547">Nucleotide-binding</keyword>
<dbReference type="InterPro" id="IPR027417">
    <property type="entry name" value="P-loop_NTPase"/>
</dbReference>
<reference evidence="6 7" key="1">
    <citation type="submission" date="2020-07" db="EMBL/GenBank/DDBJ databases">
        <title>Alkalicella. sp. LB2 genome.</title>
        <authorList>
            <person name="Postec A."/>
            <person name="Quemeneur M."/>
        </authorList>
    </citation>
    <scope>NUCLEOTIDE SEQUENCE [LARGE SCALE GENOMIC DNA]</scope>
    <source>
        <strain evidence="6 7">LB2</strain>
    </source>
</reference>
<dbReference type="Pfam" id="PF00488">
    <property type="entry name" value="MutS_V"/>
    <property type="match status" value="1"/>
</dbReference>
<name>A0A7G9W8T5_ALKCA</name>
<accession>A0A7G9W8T5</accession>
<evidence type="ECO:0000259" key="5">
    <source>
        <dbReference type="SMART" id="SM00534"/>
    </source>
</evidence>
<dbReference type="Gene3D" id="3.40.50.300">
    <property type="entry name" value="P-loop containing nucleotide triphosphate hydrolases"/>
    <property type="match status" value="1"/>
</dbReference>
<dbReference type="GO" id="GO:0005829">
    <property type="term" value="C:cytosol"/>
    <property type="evidence" value="ECO:0007669"/>
    <property type="project" value="TreeGrafter"/>
</dbReference>
<dbReference type="PANTHER" id="PTHR11361:SF99">
    <property type="entry name" value="DNA MISMATCH REPAIR PROTEIN"/>
    <property type="match status" value="1"/>
</dbReference>
<keyword evidence="7" id="KW-1185">Reference proteome</keyword>
<dbReference type="PANTHER" id="PTHR11361">
    <property type="entry name" value="DNA MISMATCH REPAIR PROTEIN MUTS FAMILY MEMBER"/>
    <property type="match status" value="1"/>
</dbReference>
<evidence type="ECO:0000313" key="7">
    <source>
        <dbReference type="Proteomes" id="UP000516160"/>
    </source>
</evidence>
<feature type="transmembrane region" description="Helical" evidence="4">
    <location>
        <begin position="238"/>
        <end position="255"/>
    </location>
</feature>
<feature type="domain" description="DNA mismatch repair proteins mutS family" evidence="5">
    <location>
        <begin position="420"/>
        <end position="597"/>
    </location>
</feature>
<dbReference type="GO" id="GO:0006298">
    <property type="term" value="P:mismatch repair"/>
    <property type="evidence" value="ECO:0007669"/>
    <property type="project" value="InterPro"/>
</dbReference>
<evidence type="ECO:0000313" key="6">
    <source>
        <dbReference type="EMBL" id="QNO15097.1"/>
    </source>
</evidence>
<keyword evidence="2" id="KW-0067">ATP-binding</keyword>
<evidence type="ECO:0000256" key="3">
    <source>
        <dbReference type="ARBA" id="ARBA00023125"/>
    </source>
</evidence>
<feature type="transmembrane region" description="Helical" evidence="4">
    <location>
        <begin position="54"/>
        <end position="73"/>
    </location>
</feature>
<dbReference type="EMBL" id="CP058559">
    <property type="protein sequence ID" value="QNO15097.1"/>
    <property type="molecule type" value="Genomic_DNA"/>
</dbReference>
<feature type="transmembrane region" description="Helical" evidence="4">
    <location>
        <begin position="29"/>
        <end position="48"/>
    </location>
</feature>
<evidence type="ECO:0000256" key="2">
    <source>
        <dbReference type="ARBA" id="ARBA00022840"/>
    </source>
</evidence>
<gene>
    <name evidence="6" type="ORF">HYG86_10155</name>
</gene>
<dbReference type="InterPro" id="IPR045076">
    <property type="entry name" value="MutS"/>
</dbReference>
<keyword evidence="4" id="KW-0812">Transmembrane</keyword>
<dbReference type="GO" id="GO:0140664">
    <property type="term" value="F:ATP-dependent DNA damage sensor activity"/>
    <property type="evidence" value="ECO:0007669"/>
    <property type="project" value="InterPro"/>
</dbReference>
<feature type="transmembrane region" description="Helical" evidence="4">
    <location>
        <begin position="213"/>
        <end position="232"/>
    </location>
</feature>
<dbReference type="KEGG" id="acae:HYG86_10155"/>
<dbReference type="RefSeq" id="WP_213165461.1">
    <property type="nucleotide sequence ID" value="NZ_CP058559.1"/>
</dbReference>
<dbReference type="SMART" id="SM00534">
    <property type="entry name" value="MUTSac"/>
    <property type="match status" value="1"/>
</dbReference>
<dbReference type="GO" id="GO:0005524">
    <property type="term" value="F:ATP binding"/>
    <property type="evidence" value="ECO:0007669"/>
    <property type="project" value="UniProtKB-KW"/>
</dbReference>
<dbReference type="Proteomes" id="UP000516160">
    <property type="component" value="Chromosome"/>
</dbReference>
<dbReference type="SUPFAM" id="SSF48334">
    <property type="entry name" value="DNA repair protein MutS, domain III"/>
    <property type="match status" value="1"/>
</dbReference>
<proteinExistence type="predicted"/>
<dbReference type="GO" id="GO:0030983">
    <property type="term" value="F:mismatched DNA binding"/>
    <property type="evidence" value="ECO:0007669"/>
    <property type="project" value="InterPro"/>
</dbReference>
<sequence>MERLKLYENKLSKYKKDAKKARSKMDIISNLRLAVVLIGLIAMLYNYFYVSERASWITLIVGAIIFFILIKYYNKIKYQVLSLESLIKINKSNIQRLKGHWTEFEDSGDDFIDKDHKFSFDLDVFGRGSLFQWMNVANTPRGRSKLNHLLTSENNKEIILSRQEAVKELANDLDWRQELHSLGLLLKEKTDDTDIKNLFCVKTSLYLKPLVTIISRLLPLITIGLLILAYGFEIVPPAWGIGLYVLQFFLILIGAKQRGKALNSLFAINTNITTYNAMLKVLENKSFKSKLLNSLKEKLKGPKGEKGYILIEEFNSITERSGNRNNFFFFPINVLLLWDYTTMVKLEKWKLRAGRLLENMIDVIGEVESLSSLGQILYDNPKWVMPKFNEEKSIISATKIGHPLIGQERVLNDIALDDNRAMLLITGSNMSGKSTLLRTVGINMVLAYAGAPVCAQFMELSMFDLHTSMRISDNLEKSISSFYGELLRIKGILESNKRNKKQTFVLLDEIFKGTNSYDRHIGAKGLIVQLLDRGCMGLVSTHDLELEVMEKETKGLLKNYHFQEYYVDDEIKFDYKLKQGVSKTRNALYLLKLIGIDV</sequence>
<dbReference type="Gene3D" id="1.10.1420.10">
    <property type="match status" value="1"/>
</dbReference>
<evidence type="ECO:0000256" key="1">
    <source>
        <dbReference type="ARBA" id="ARBA00022741"/>
    </source>
</evidence>
<dbReference type="InterPro" id="IPR000432">
    <property type="entry name" value="DNA_mismatch_repair_MutS_C"/>
</dbReference>
<keyword evidence="4" id="KW-0472">Membrane</keyword>